<evidence type="ECO:0000313" key="2">
    <source>
        <dbReference type="EMBL" id="NYD52013.1"/>
    </source>
</evidence>
<dbReference type="RefSeq" id="WP_179848283.1">
    <property type="nucleotide sequence ID" value="NZ_JACCBA010000001.1"/>
</dbReference>
<keyword evidence="3" id="KW-1185">Reference proteome</keyword>
<evidence type="ECO:0000313" key="3">
    <source>
        <dbReference type="Proteomes" id="UP000529783"/>
    </source>
</evidence>
<name>A0A7Y9JKY7_9ACTN</name>
<comment type="caution">
    <text evidence="2">The sequence shown here is derived from an EMBL/GenBank/DDBJ whole genome shotgun (WGS) entry which is preliminary data.</text>
</comment>
<sequence>MIGELFEEALYGSARVEIEHLDGRRRRWPTADFQYSASTRHRARSNWPSRPAPRPCVETCSAACQAPGDGGRSCLPPETSASAATPQHCCAAS</sequence>
<dbReference type="Proteomes" id="UP000529783">
    <property type="component" value="Unassembled WGS sequence"/>
</dbReference>
<proteinExistence type="predicted"/>
<feature type="region of interest" description="Disordered" evidence="1">
    <location>
        <begin position="70"/>
        <end position="93"/>
    </location>
</feature>
<organism evidence="2 3">
    <name type="scientific">Actinomadura luteofluorescens</name>
    <dbReference type="NCBI Taxonomy" id="46163"/>
    <lineage>
        <taxon>Bacteria</taxon>
        <taxon>Bacillati</taxon>
        <taxon>Actinomycetota</taxon>
        <taxon>Actinomycetes</taxon>
        <taxon>Streptosporangiales</taxon>
        <taxon>Thermomonosporaceae</taxon>
        <taxon>Actinomadura</taxon>
    </lineage>
</organism>
<dbReference type="EMBL" id="JACCBA010000001">
    <property type="protein sequence ID" value="NYD52013.1"/>
    <property type="molecule type" value="Genomic_DNA"/>
</dbReference>
<accession>A0A7Y9JKY7</accession>
<reference evidence="2 3" key="1">
    <citation type="submission" date="2020-07" db="EMBL/GenBank/DDBJ databases">
        <title>Sequencing the genomes of 1000 actinobacteria strains.</title>
        <authorList>
            <person name="Klenk H.-P."/>
        </authorList>
    </citation>
    <scope>NUCLEOTIDE SEQUENCE [LARGE SCALE GENOMIC DNA]</scope>
    <source>
        <strain evidence="2 3">DSM 40398</strain>
    </source>
</reference>
<dbReference type="AlphaFoldDB" id="A0A7Y9JKY7"/>
<evidence type="ECO:0000256" key="1">
    <source>
        <dbReference type="SAM" id="MobiDB-lite"/>
    </source>
</evidence>
<gene>
    <name evidence="2" type="ORF">BJY14_007996</name>
</gene>
<protein>
    <submittedName>
        <fullName evidence="2">Uncharacterized protein</fullName>
    </submittedName>
</protein>